<evidence type="ECO:0000256" key="1">
    <source>
        <dbReference type="ARBA" id="ARBA00004613"/>
    </source>
</evidence>
<sequence>MALIYKGTTGNNRLKADNVFPYGDVVQMHGYAGDDELSGAFLHGNKIFGDAGNDTLRGGAETNLLDGGDGNDVLDAWIGDYSILRGGAGNDRIIGGDAGGLLDGGQGIDTMTGGDGGDTYVVNHLRDEITEIYSPYYDNDPNPADQVNAWVSWTLGANLENLLLQGKAAINGTGNGLSNLIVGNAGNNSLSGGRGADTLEGGLGNDTLDGGAGTDTIRFAASLAVSVNLSKVAAQNAGLGLDTIRNVENVVTGAGNDRIVGNGLANTLTAGTGNDALVGMAGNDRLLGQAGNDRLQGGTGADTLAGGIGADQFLFARGDGADRIADYQDGLDRIVISGGAEAFGQVRIADIGADARIAFGDVTVILTNVDHARLGPEDFVFT</sequence>
<dbReference type="PROSITE" id="PS00330">
    <property type="entry name" value="HEMOLYSIN_CALCIUM"/>
    <property type="match status" value="2"/>
</dbReference>
<dbReference type="Gene3D" id="2.150.10.10">
    <property type="entry name" value="Serralysin-like metalloprotease, C-terminal"/>
    <property type="match status" value="4"/>
</dbReference>
<organism evidence="3 4">
    <name type="scientific">Paracoccus angustae</name>
    <dbReference type="NCBI Taxonomy" id="1671480"/>
    <lineage>
        <taxon>Bacteria</taxon>
        <taxon>Pseudomonadati</taxon>
        <taxon>Pseudomonadota</taxon>
        <taxon>Alphaproteobacteria</taxon>
        <taxon>Rhodobacterales</taxon>
        <taxon>Paracoccaceae</taxon>
        <taxon>Paracoccus</taxon>
    </lineage>
</organism>
<dbReference type="InterPro" id="IPR050557">
    <property type="entry name" value="RTX_toxin/Mannuronan_C5-epim"/>
</dbReference>
<dbReference type="Proteomes" id="UP001595539">
    <property type="component" value="Unassembled WGS sequence"/>
</dbReference>
<evidence type="ECO:0000313" key="3">
    <source>
        <dbReference type="EMBL" id="MFC3630568.1"/>
    </source>
</evidence>
<reference evidence="4" key="1">
    <citation type="journal article" date="2019" name="Int. J. Syst. Evol. Microbiol.">
        <title>The Global Catalogue of Microorganisms (GCM) 10K type strain sequencing project: providing services to taxonomists for standard genome sequencing and annotation.</title>
        <authorList>
            <consortium name="The Broad Institute Genomics Platform"/>
            <consortium name="The Broad Institute Genome Sequencing Center for Infectious Disease"/>
            <person name="Wu L."/>
            <person name="Ma J."/>
        </authorList>
    </citation>
    <scope>NUCLEOTIDE SEQUENCE [LARGE SCALE GENOMIC DNA]</scope>
    <source>
        <strain evidence="4">KCTC 42473</strain>
    </source>
</reference>
<evidence type="ECO:0000313" key="4">
    <source>
        <dbReference type="Proteomes" id="UP001595539"/>
    </source>
</evidence>
<keyword evidence="2" id="KW-0964">Secreted</keyword>
<dbReference type="PANTHER" id="PTHR38340">
    <property type="entry name" value="S-LAYER PROTEIN"/>
    <property type="match status" value="1"/>
</dbReference>
<dbReference type="InterPro" id="IPR018511">
    <property type="entry name" value="Hemolysin-typ_Ca-bd_CS"/>
</dbReference>
<evidence type="ECO:0000256" key="2">
    <source>
        <dbReference type="ARBA" id="ARBA00022525"/>
    </source>
</evidence>
<dbReference type="InterPro" id="IPR011049">
    <property type="entry name" value="Serralysin-like_metalloprot_C"/>
</dbReference>
<comment type="subcellular location">
    <subcellularLocation>
        <location evidence="1">Secreted</location>
    </subcellularLocation>
</comment>
<comment type="caution">
    <text evidence="3">The sequence shown here is derived from an EMBL/GenBank/DDBJ whole genome shotgun (WGS) entry which is preliminary data.</text>
</comment>
<proteinExistence type="predicted"/>
<dbReference type="RefSeq" id="WP_377762370.1">
    <property type="nucleotide sequence ID" value="NZ_JBHRXY010000012.1"/>
</dbReference>
<protein>
    <submittedName>
        <fullName evidence="3">Calcium-binding protein</fullName>
    </submittedName>
</protein>
<gene>
    <name evidence="3" type="ORF">ACFOM8_14050</name>
</gene>
<keyword evidence="4" id="KW-1185">Reference proteome</keyword>
<name>A0ABV7U674_9RHOB</name>
<dbReference type="PRINTS" id="PR00313">
    <property type="entry name" value="CABNDNGRPT"/>
</dbReference>
<dbReference type="EMBL" id="JBHRXY010000012">
    <property type="protein sequence ID" value="MFC3630568.1"/>
    <property type="molecule type" value="Genomic_DNA"/>
</dbReference>
<dbReference type="Pfam" id="PF00353">
    <property type="entry name" value="HemolysinCabind"/>
    <property type="match status" value="4"/>
</dbReference>
<dbReference type="InterPro" id="IPR001343">
    <property type="entry name" value="Hemolysn_Ca-bd"/>
</dbReference>
<dbReference type="SUPFAM" id="SSF51120">
    <property type="entry name" value="beta-Roll"/>
    <property type="match status" value="3"/>
</dbReference>
<accession>A0ABV7U674</accession>
<dbReference type="PANTHER" id="PTHR38340:SF1">
    <property type="entry name" value="S-LAYER PROTEIN"/>
    <property type="match status" value="1"/>
</dbReference>